<evidence type="ECO:0000313" key="1">
    <source>
        <dbReference type="EMBL" id="CAF1546139.1"/>
    </source>
</evidence>
<dbReference type="Proteomes" id="UP000663834">
    <property type="component" value="Unassembled WGS sequence"/>
</dbReference>
<name>A0A815YJX3_9BILA</name>
<dbReference type="EMBL" id="CAJOBI010000271">
    <property type="protein sequence ID" value="CAF3810192.1"/>
    <property type="molecule type" value="Genomic_DNA"/>
</dbReference>
<dbReference type="Gene3D" id="3.80.10.10">
    <property type="entry name" value="Ribonuclease Inhibitor"/>
    <property type="match status" value="1"/>
</dbReference>
<evidence type="ECO:0008006" key="11">
    <source>
        <dbReference type="Google" id="ProtNLM"/>
    </source>
</evidence>
<protein>
    <recommendedName>
        <fullName evidence="11">F-box domain-containing protein</fullName>
    </recommendedName>
</protein>
<evidence type="ECO:0000313" key="7">
    <source>
        <dbReference type="EMBL" id="CAF3861266.1"/>
    </source>
</evidence>
<evidence type="ECO:0000313" key="8">
    <source>
        <dbReference type="EMBL" id="CAF4255675.1"/>
    </source>
</evidence>
<evidence type="ECO:0000313" key="2">
    <source>
        <dbReference type="EMBL" id="CAF1571819.1"/>
    </source>
</evidence>
<dbReference type="EMBL" id="CAJNOW010009873">
    <property type="protein sequence ID" value="CAF1571819.1"/>
    <property type="molecule type" value="Genomic_DNA"/>
</dbReference>
<dbReference type="EMBL" id="CAJOBG010008955">
    <property type="protein sequence ID" value="CAF4255675.1"/>
    <property type="molecule type" value="Genomic_DNA"/>
</dbReference>
<proteinExistence type="predicted"/>
<dbReference type="EMBL" id="CAJNOV010014307">
    <property type="protein sequence ID" value="CAF1546139.1"/>
    <property type="molecule type" value="Genomic_DNA"/>
</dbReference>
<dbReference type="InterPro" id="IPR032675">
    <property type="entry name" value="LRR_dom_sf"/>
</dbReference>
<dbReference type="Proteomes" id="UP000663856">
    <property type="component" value="Unassembled WGS sequence"/>
</dbReference>
<evidence type="ECO:0000313" key="5">
    <source>
        <dbReference type="EMBL" id="CAF3810192.1"/>
    </source>
</evidence>
<sequence length="394" mass="47311">MNYNSKNKFEDLPDELILLICRYLNIVEILNGFSCLNCRLSKTIKEFSEKIDLNIIPSKLINRFLNEILPDISWNVRSIMFSDNFERCPIKLEMFNNLESIHFSNSFSTNFLFNIKEIKINLVPVDIQFDLIKIFFSSNEYTNLKRLVLLSFHGFTFSNIQLNQLNQFESLTITLKNNVDLFELLYLLSSSIEELNIHILYNGPFKPLRSFSSALKLIKLHYFHLKTTFEDSIKFKQLEKLIIDSCSSLEYLSIETLTRDQDYIDGYQWEKFLNKLFYLKKFTFSIRYRFKINENDDQKMKEDYLLKSFSTDFWLKQRKWFINFYSTCSFTNENFSLNGFKRKNYEKLFLHTIPYPYAFIDATIDINRTKSTNKQYSTRFENQLFQTVYEIFKI</sequence>
<reference evidence="2" key="1">
    <citation type="submission" date="2021-02" db="EMBL/GenBank/DDBJ databases">
        <authorList>
            <person name="Nowell W R."/>
        </authorList>
    </citation>
    <scope>NUCLEOTIDE SEQUENCE</scope>
</reference>
<dbReference type="OrthoDB" id="10044407at2759"/>
<evidence type="ECO:0000313" key="4">
    <source>
        <dbReference type="EMBL" id="CAF2113142.1"/>
    </source>
</evidence>
<evidence type="ECO:0000313" key="6">
    <source>
        <dbReference type="EMBL" id="CAF3813376.1"/>
    </source>
</evidence>
<dbReference type="Proteomes" id="UP000681967">
    <property type="component" value="Unassembled WGS sequence"/>
</dbReference>
<dbReference type="EMBL" id="CAJOBH010001554">
    <property type="protein sequence ID" value="CAF3861266.1"/>
    <property type="molecule type" value="Genomic_DNA"/>
</dbReference>
<dbReference type="EMBL" id="CAJNRF010009747">
    <property type="protein sequence ID" value="CAF2113142.1"/>
    <property type="molecule type" value="Genomic_DNA"/>
</dbReference>
<dbReference type="Proteomes" id="UP000663824">
    <property type="component" value="Unassembled WGS sequence"/>
</dbReference>
<accession>A0A815YJX3</accession>
<dbReference type="EMBL" id="CAJNRE010007855">
    <property type="protein sequence ID" value="CAF2068408.1"/>
    <property type="molecule type" value="Genomic_DNA"/>
</dbReference>
<dbReference type="Proteomes" id="UP000681720">
    <property type="component" value="Unassembled WGS sequence"/>
</dbReference>
<dbReference type="EMBL" id="CAJOBJ010000308">
    <property type="protein sequence ID" value="CAF3813376.1"/>
    <property type="molecule type" value="Genomic_DNA"/>
</dbReference>
<dbReference type="Proteomes" id="UP000663855">
    <property type="component" value="Unassembled WGS sequence"/>
</dbReference>
<organism evidence="2 9">
    <name type="scientific">Rotaria magnacalcarata</name>
    <dbReference type="NCBI Taxonomy" id="392030"/>
    <lineage>
        <taxon>Eukaryota</taxon>
        <taxon>Metazoa</taxon>
        <taxon>Spiralia</taxon>
        <taxon>Gnathifera</taxon>
        <taxon>Rotifera</taxon>
        <taxon>Eurotatoria</taxon>
        <taxon>Bdelloidea</taxon>
        <taxon>Philodinida</taxon>
        <taxon>Philodinidae</taxon>
        <taxon>Rotaria</taxon>
    </lineage>
</organism>
<evidence type="ECO:0000313" key="3">
    <source>
        <dbReference type="EMBL" id="CAF2068408.1"/>
    </source>
</evidence>
<dbReference type="Proteomes" id="UP000676336">
    <property type="component" value="Unassembled WGS sequence"/>
</dbReference>
<evidence type="ECO:0000313" key="10">
    <source>
        <dbReference type="Proteomes" id="UP000663866"/>
    </source>
</evidence>
<dbReference type="Proteomes" id="UP000663866">
    <property type="component" value="Unassembled WGS sequence"/>
</dbReference>
<comment type="caution">
    <text evidence="2">The sequence shown here is derived from an EMBL/GenBank/DDBJ whole genome shotgun (WGS) entry which is preliminary data.</text>
</comment>
<gene>
    <name evidence="7" type="ORF">BYL167_LOCUS6400</name>
    <name evidence="1" type="ORF">CJN711_LOCUS30053</name>
    <name evidence="6" type="ORF">GIL414_LOCUS1772</name>
    <name evidence="2" type="ORF">KQP761_LOCUS19246</name>
    <name evidence="3" type="ORF">MBJ925_LOCUS16268</name>
    <name evidence="8" type="ORF">OVN521_LOCUS29275</name>
    <name evidence="5" type="ORF">SMN809_LOCUS1681</name>
    <name evidence="4" type="ORF">WKI299_LOCUS22673</name>
</gene>
<evidence type="ECO:0000313" key="9">
    <source>
        <dbReference type="Proteomes" id="UP000663834"/>
    </source>
</evidence>
<dbReference type="AlphaFoldDB" id="A0A815YJX3"/>
<keyword evidence="10" id="KW-1185">Reference proteome</keyword>